<name>A0A1D6NRK5_MAIZE</name>
<dbReference type="GO" id="GO:0016301">
    <property type="term" value="F:kinase activity"/>
    <property type="evidence" value="ECO:0007669"/>
    <property type="project" value="UniProtKB-KW"/>
</dbReference>
<protein>
    <submittedName>
        <fullName evidence="1">Protein kinase domain superfamily protein</fullName>
    </submittedName>
</protein>
<keyword evidence="1" id="KW-0418">Kinase</keyword>
<dbReference type="EMBL" id="CM000785">
    <property type="protein sequence ID" value="AQL00922.1"/>
    <property type="molecule type" value="Genomic_DNA"/>
</dbReference>
<evidence type="ECO:0000313" key="1">
    <source>
        <dbReference type="EMBL" id="AQL00922.1"/>
    </source>
</evidence>
<sequence length="90" mass="10084">MMLWVASDKIEASGPSNPLIWRGTQVPRLITLLCVIWECPWTIPSHLAGRHDNKDENSLGSMTLDGILPRPIERPSLLGLEVNHWTPNSC</sequence>
<accession>A0A1D6NRK5</accession>
<organism evidence="1">
    <name type="scientific">Zea mays</name>
    <name type="common">Maize</name>
    <dbReference type="NCBI Taxonomy" id="4577"/>
    <lineage>
        <taxon>Eukaryota</taxon>
        <taxon>Viridiplantae</taxon>
        <taxon>Streptophyta</taxon>
        <taxon>Embryophyta</taxon>
        <taxon>Tracheophyta</taxon>
        <taxon>Spermatophyta</taxon>
        <taxon>Magnoliopsida</taxon>
        <taxon>Liliopsida</taxon>
        <taxon>Poales</taxon>
        <taxon>Poaceae</taxon>
        <taxon>PACMAD clade</taxon>
        <taxon>Panicoideae</taxon>
        <taxon>Andropogonodae</taxon>
        <taxon>Andropogoneae</taxon>
        <taxon>Tripsacinae</taxon>
        <taxon>Zea</taxon>
    </lineage>
</organism>
<keyword evidence="1" id="KW-0808">Transferase</keyword>
<reference evidence="1" key="1">
    <citation type="submission" date="2015-12" db="EMBL/GenBank/DDBJ databases">
        <title>Update maize B73 reference genome by single molecule sequencing technologies.</title>
        <authorList>
            <consortium name="Maize Genome Sequencing Project"/>
            <person name="Ware D."/>
        </authorList>
    </citation>
    <scope>NUCLEOTIDE SEQUENCE</scope>
    <source>
        <tissue evidence="1">Seedling</tissue>
    </source>
</reference>
<dbReference type="EMBL" id="CM000785">
    <property type="protein sequence ID" value="AQL00918.1"/>
    <property type="molecule type" value="Genomic_DNA"/>
</dbReference>
<proteinExistence type="predicted"/>
<dbReference type="AlphaFoldDB" id="A0A1D6NRK5"/>
<gene>
    <name evidence="1" type="ORF">ZEAMMB73_Zm00001d044814</name>
</gene>